<feature type="region of interest" description="Disordered" evidence="1">
    <location>
        <begin position="52"/>
        <end position="72"/>
    </location>
</feature>
<dbReference type="EMBL" id="JAWDGP010002798">
    <property type="protein sequence ID" value="KAK3779864.1"/>
    <property type="molecule type" value="Genomic_DNA"/>
</dbReference>
<gene>
    <name evidence="2" type="ORF">RRG08_020209</name>
</gene>
<protein>
    <submittedName>
        <fullName evidence="2">Uncharacterized protein</fullName>
    </submittedName>
</protein>
<feature type="region of interest" description="Disordered" evidence="1">
    <location>
        <begin position="1"/>
        <end position="35"/>
    </location>
</feature>
<sequence>MFESMTSRRCRQVSPGWDRRSGRGGGKVSLPGAVGDIGDSQGLLLVERQLWTTRGHQGPPGPTEWTMSSLGS</sequence>
<organism evidence="2 3">
    <name type="scientific">Elysia crispata</name>
    <name type="common">lettuce slug</name>
    <dbReference type="NCBI Taxonomy" id="231223"/>
    <lineage>
        <taxon>Eukaryota</taxon>
        <taxon>Metazoa</taxon>
        <taxon>Spiralia</taxon>
        <taxon>Lophotrochozoa</taxon>
        <taxon>Mollusca</taxon>
        <taxon>Gastropoda</taxon>
        <taxon>Heterobranchia</taxon>
        <taxon>Euthyneura</taxon>
        <taxon>Panpulmonata</taxon>
        <taxon>Sacoglossa</taxon>
        <taxon>Placobranchoidea</taxon>
        <taxon>Plakobranchidae</taxon>
        <taxon>Elysia</taxon>
    </lineage>
</organism>
<proteinExistence type="predicted"/>
<evidence type="ECO:0000313" key="3">
    <source>
        <dbReference type="Proteomes" id="UP001283361"/>
    </source>
</evidence>
<name>A0AAE1DR65_9GAST</name>
<evidence type="ECO:0000256" key="1">
    <source>
        <dbReference type="SAM" id="MobiDB-lite"/>
    </source>
</evidence>
<reference evidence="2" key="1">
    <citation type="journal article" date="2023" name="G3 (Bethesda)">
        <title>A reference genome for the long-term kleptoplast-retaining sea slug Elysia crispata morphotype clarki.</title>
        <authorList>
            <person name="Eastman K.E."/>
            <person name="Pendleton A.L."/>
            <person name="Shaikh M.A."/>
            <person name="Suttiyut T."/>
            <person name="Ogas R."/>
            <person name="Tomko P."/>
            <person name="Gavelis G."/>
            <person name="Widhalm J.R."/>
            <person name="Wisecaver J.H."/>
        </authorList>
    </citation>
    <scope>NUCLEOTIDE SEQUENCE</scope>
    <source>
        <strain evidence="2">ECLA1</strain>
    </source>
</reference>
<dbReference type="Proteomes" id="UP001283361">
    <property type="component" value="Unassembled WGS sequence"/>
</dbReference>
<comment type="caution">
    <text evidence="2">The sequence shown here is derived from an EMBL/GenBank/DDBJ whole genome shotgun (WGS) entry which is preliminary data.</text>
</comment>
<dbReference type="AlphaFoldDB" id="A0AAE1DR65"/>
<evidence type="ECO:0000313" key="2">
    <source>
        <dbReference type="EMBL" id="KAK3779864.1"/>
    </source>
</evidence>
<keyword evidence="3" id="KW-1185">Reference proteome</keyword>
<accession>A0AAE1DR65</accession>